<keyword evidence="1" id="KW-1133">Transmembrane helix</keyword>
<dbReference type="EMBL" id="JBHTKB010000001">
    <property type="protein sequence ID" value="MFD0912625.1"/>
    <property type="molecule type" value="Genomic_DNA"/>
</dbReference>
<accession>A0ABW3F315</accession>
<feature type="transmembrane region" description="Helical" evidence="1">
    <location>
        <begin position="48"/>
        <end position="66"/>
    </location>
</feature>
<keyword evidence="3" id="KW-1185">Reference proteome</keyword>
<protein>
    <submittedName>
        <fullName evidence="2">DUF6232 family protein</fullName>
    </submittedName>
</protein>
<dbReference type="InterPro" id="IPR045629">
    <property type="entry name" value="DUF6232"/>
</dbReference>
<keyword evidence="1" id="KW-0812">Transmembrane</keyword>
<sequence length="132" mass="14847">MQIVEEQNYFNNGKLIVSSDELTVGNKTYPLSEVTSVRAGEVKHKKGLEFSVYIILLGLVIIVTLYEEHRGVYLGSLLITSGAILTYRIMKQTQYAVILTMKSGEHEVLVETDKPYIEKVSHAVSEVISKRD</sequence>
<comment type="caution">
    <text evidence="2">The sequence shown here is derived from an EMBL/GenBank/DDBJ whole genome shotgun (WGS) entry which is preliminary data.</text>
</comment>
<reference evidence="3" key="1">
    <citation type="journal article" date="2019" name="Int. J. Syst. Evol. Microbiol.">
        <title>The Global Catalogue of Microorganisms (GCM) 10K type strain sequencing project: providing services to taxonomists for standard genome sequencing and annotation.</title>
        <authorList>
            <consortium name="The Broad Institute Genomics Platform"/>
            <consortium name="The Broad Institute Genome Sequencing Center for Infectious Disease"/>
            <person name="Wu L."/>
            <person name="Ma J."/>
        </authorList>
    </citation>
    <scope>NUCLEOTIDE SEQUENCE [LARGE SCALE GENOMIC DNA]</scope>
    <source>
        <strain evidence="3">CCUG 58412</strain>
    </source>
</reference>
<gene>
    <name evidence="2" type="ORF">ACFQ1Z_03600</name>
</gene>
<proteinExistence type="predicted"/>
<name>A0ABW3F315_9PROT</name>
<feature type="transmembrane region" description="Helical" evidence="1">
    <location>
        <begin position="72"/>
        <end position="90"/>
    </location>
</feature>
<dbReference type="Pfam" id="PF19744">
    <property type="entry name" value="DUF6232"/>
    <property type="match status" value="1"/>
</dbReference>
<evidence type="ECO:0000313" key="3">
    <source>
        <dbReference type="Proteomes" id="UP001597128"/>
    </source>
</evidence>
<evidence type="ECO:0000256" key="1">
    <source>
        <dbReference type="SAM" id="Phobius"/>
    </source>
</evidence>
<organism evidence="2 3">
    <name type="scientific">Methylophilus luteus</name>
    <dbReference type="NCBI Taxonomy" id="640108"/>
    <lineage>
        <taxon>Bacteria</taxon>
        <taxon>Pseudomonadati</taxon>
        <taxon>Pseudomonadota</taxon>
        <taxon>Betaproteobacteria</taxon>
        <taxon>Nitrosomonadales</taxon>
        <taxon>Methylophilaceae</taxon>
        <taxon>Methylophilus</taxon>
    </lineage>
</organism>
<evidence type="ECO:0000313" key="2">
    <source>
        <dbReference type="EMBL" id="MFD0912625.1"/>
    </source>
</evidence>
<keyword evidence="1" id="KW-0472">Membrane</keyword>
<dbReference type="Proteomes" id="UP001597128">
    <property type="component" value="Unassembled WGS sequence"/>
</dbReference>
<dbReference type="RefSeq" id="WP_379055731.1">
    <property type="nucleotide sequence ID" value="NZ_JBHTKB010000001.1"/>
</dbReference>